<evidence type="ECO:0000313" key="2">
    <source>
        <dbReference type="EMBL" id="MBB5966380.1"/>
    </source>
</evidence>
<proteinExistence type="predicted"/>
<reference evidence="2 3" key="1">
    <citation type="submission" date="2020-08" db="EMBL/GenBank/DDBJ databases">
        <title>Genomic Encyclopedia of Type Strains, Phase III (KMG-III): the genomes of soil and plant-associated and newly described type strains.</title>
        <authorList>
            <person name="Whitman W."/>
        </authorList>
    </citation>
    <scope>NUCLEOTIDE SEQUENCE [LARGE SCALE GENOMIC DNA]</scope>
    <source>
        <strain evidence="2 3">CECT 3303</strain>
    </source>
</reference>
<evidence type="ECO:0008006" key="4">
    <source>
        <dbReference type="Google" id="ProtNLM"/>
    </source>
</evidence>
<feature type="chain" id="PRO_5039181013" description="Lipoprotein" evidence="1">
    <location>
        <begin position="28"/>
        <end position="155"/>
    </location>
</feature>
<accession>A0A841D8V1</accession>
<comment type="caution">
    <text evidence="2">The sequence shown here is derived from an EMBL/GenBank/DDBJ whole genome shotgun (WGS) entry which is preliminary data.</text>
</comment>
<dbReference type="RefSeq" id="WP_184946454.1">
    <property type="nucleotide sequence ID" value="NZ_BAAAWZ010000001.1"/>
</dbReference>
<keyword evidence="3" id="KW-1185">Reference proteome</keyword>
<organism evidence="2 3">
    <name type="scientific">Planomonospora venezuelensis</name>
    <dbReference type="NCBI Taxonomy" id="1999"/>
    <lineage>
        <taxon>Bacteria</taxon>
        <taxon>Bacillati</taxon>
        <taxon>Actinomycetota</taxon>
        <taxon>Actinomycetes</taxon>
        <taxon>Streptosporangiales</taxon>
        <taxon>Streptosporangiaceae</taxon>
        <taxon>Planomonospora</taxon>
    </lineage>
</organism>
<sequence length="155" mass="16090">MRRRPPALPATLPAALAAGLLAAASLAGCVSPAWDGRDYGLKAAASAESVASAVAVARRAVEGGDRLSTPYLKVLLTEAVTSVRSVNGQFAGVQPPDEGSDAVGEELLVLTGRAEDELAGLLLQVRRQGVEDRAGAVRELAALHEELRGFAEEHR</sequence>
<dbReference type="Proteomes" id="UP000562352">
    <property type="component" value="Unassembled WGS sequence"/>
</dbReference>
<gene>
    <name evidence="2" type="ORF">FHS22_005671</name>
</gene>
<feature type="signal peptide" evidence="1">
    <location>
        <begin position="1"/>
        <end position="27"/>
    </location>
</feature>
<evidence type="ECO:0000256" key="1">
    <source>
        <dbReference type="SAM" id="SignalP"/>
    </source>
</evidence>
<dbReference type="EMBL" id="JACHJJ010000023">
    <property type="protein sequence ID" value="MBB5966380.1"/>
    <property type="molecule type" value="Genomic_DNA"/>
</dbReference>
<protein>
    <recommendedName>
        <fullName evidence="4">Lipoprotein</fullName>
    </recommendedName>
</protein>
<keyword evidence="1" id="KW-0732">Signal</keyword>
<dbReference type="PROSITE" id="PS51257">
    <property type="entry name" value="PROKAR_LIPOPROTEIN"/>
    <property type="match status" value="1"/>
</dbReference>
<evidence type="ECO:0000313" key="3">
    <source>
        <dbReference type="Proteomes" id="UP000562352"/>
    </source>
</evidence>
<dbReference type="AlphaFoldDB" id="A0A841D8V1"/>
<name>A0A841D8V1_PLAVE</name>